<sequence length="319" mass="36393">MDSLSSIIKREKSNELVQGSQRKGGTRRLAGCLPFDGKTEQFILITARHHSDTWVFPRGEIQPEEDFQKAAMRMAWEEAGIRGIVREYVGVFAEKVGTMTVALCHVYALEIRDITDKFPEKHERRRRWFGFDDAIHRVIEPHLKAATHLAAVKIRTQKLIMPEVHLHYGLKHGEKKDLNRRDQDHDLLLDFNDVSLSSGMLAASSKASHLSKRSESSSQWSESSKTSKYTDTSGFSDMACSSQTTSLETSHSGSADISNGEQKNTRLETNPIKIWKDKDLFAPIVNPDQIRGKTYAMVLEERLEHMKRLKEKEKKDKDL</sequence>
<dbReference type="OrthoDB" id="2011998at2759"/>
<dbReference type="Pfam" id="PF00293">
    <property type="entry name" value="NUDIX"/>
    <property type="match status" value="1"/>
</dbReference>
<dbReference type="PROSITE" id="PS51462">
    <property type="entry name" value="NUDIX"/>
    <property type="match status" value="1"/>
</dbReference>
<dbReference type="GO" id="GO:0034432">
    <property type="term" value="F:bis(5'-adenosyl)-pentaphosphatase activity"/>
    <property type="evidence" value="ECO:0007669"/>
    <property type="project" value="TreeGrafter"/>
</dbReference>
<evidence type="ECO:0000313" key="7">
    <source>
        <dbReference type="EMBL" id="KAF7731420.1"/>
    </source>
</evidence>
<dbReference type="GO" id="GO:1901907">
    <property type="term" value="P:diadenosine pentaphosphate catabolic process"/>
    <property type="evidence" value="ECO:0007669"/>
    <property type="project" value="TreeGrafter"/>
</dbReference>
<keyword evidence="8" id="KW-1185">Reference proteome</keyword>
<dbReference type="GO" id="GO:1901911">
    <property type="term" value="P:adenosine 5'-(hexahydrogen pentaphosphate) catabolic process"/>
    <property type="evidence" value="ECO:0007669"/>
    <property type="project" value="TreeGrafter"/>
</dbReference>
<evidence type="ECO:0000256" key="1">
    <source>
        <dbReference type="ARBA" id="ARBA00001946"/>
    </source>
</evidence>
<dbReference type="AlphaFoldDB" id="A0A8H7BUU0"/>
<dbReference type="GO" id="GO:0005634">
    <property type="term" value="C:nucleus"/>
    <property type="evidence" value="ECO:0007669"/>
    <property type="project" value="TreeGrafter"/>
</dbReference>
<dbReference type="GO" id="GO:0008486">
    <property type="term" value="F:diphosphoinositol-polyphosphate diphosphatase activity"/>
    <property type="evidence" value="ECO:0007669"/>
    <property type="project" value="TreeGrafter"/>
</dbReference>
<dbReference type="GO" id="GO:0046872">
    <property type="term" value="F:metal ion binding"/>
    <property type="evidence" value="ECO:0007669"/>
    <property type="project" value="UniProtKB-KW"/>
</dbReference>
<dbReference type="EMBL" id="JABAYA010000010">
    <property type="protein sequence ID" value="KAF7731420.1"/>
    <property type="molecule type" value="Genomic_DNA"/>
</dbReference>
<name>A0A8H7BUU0_9FUNG</name>
<keyword evidence="4" id="KW-0460">Magnesium</keyword>
<dbReference type="GO" id="GO:1901909">
    <property type="term" value="P:diadenosine hexaphosphate catabolic process"/>
    <property type="evidence" value="ECO:0007669"/>
    <property type="project" value="TreeGrafter"/>
</dbReference>
<evidence type="ECO:0000256" key="2">
    <source>
        <dbReference type="ARBA" id="ARBA00022723"/>
    </source>
</evidence>
<reference evidence="7" key="1">
    <citation type="submission" date="2020-01" db="EMBL/GenBank/DDBJ databases">
        <title>Genome Sequencing of Three Apophysomyces-Like Fungal Strains Confirms a Novel Fungal Genus in the Mucoromycota with divergent Burkholderia-like Endosymbiotic Bacteria.</title>
        <authorList>
            <person name="Stajich J.E."/>
            <person name="Macias A.M."/>
            <person name="Carter-House D."/>
            <person name="Lovett B."/>
            <person name="Kasson L.R."/>
            <person name="Berry K."/>
            <person name="Grigoriev I."/>
            <person name="Chang Y."/>
            <person name="Spatafora J."/>
            <person name="Kasson M.T."/>
        </authorList>
    </citation>
    <scope>NUCLEOTIDE SEQUENCE</scope>
    <source>
        <strain evidence="7">NRRL A-21654</strain>
    </source>
</reference>
<dbReference type="InterPro" id="IPR047198">
    <property type="entry name" value="DDP-like_NUDIX"/>
</dbReference>
<dbReference type="GO" id="GO:0000298">
    <property type="term" value="F:endopolyphosphatase activity"/>
    <property type="evidence" value="ECO:0007669"/>
    <property type="project" value="TreeGrafter"/>
</dbReference>
<dbReference type="GO" id="GO:0034431">
    <property type="term" value="F:bis(5'-adenosyl)-hexaphosphatase activity"/>
    <property type="evidence" value="ECO:0007669"/>
    <property type="project" value="TreeGrafter"/>
</dbReference>
<keyword evidence="2" id="KW-0479">Metal-binding</keyword>
<feature type="compositionally biased region" description="Polar residues" evidence="5">
    <location>
        <begin position="229"/>
        <end position="262"/>
    </location>
</feature>
<dbReference type="InterPro" id="IPR000086">
    <property type="entry name" value="NUDIX_hydrolase_dom"/>
</dbReference>
<proteinExistence type="predicted"/>
<dbReference type="GO" id="GO:0071543">
    <property type="term" value="P:diphosphoinositol polyphosphate metabolic process"/>
    <property type="evidence" value="ECO:0007669"/>
    <property type="project" value="TreeGrafter"/>
</dbReference>
<feature type="domain" description="Nudix hydrolase" evidence="6">
    <location>
        <begin position="25"/>
        <end position="151"/>
    </location>
</feature>
<evidence type="ECO:0000259" key="6">
    <source>
        <dbReference type="PROSITE" id="PS51462"/>
    </source>
</evidence>
<dbReference type="SUPFAM" id="SSF55811">
    <property type="entry name" value="Nudix"/>
    <property type="match status" value="1"/>
</dbReference>
<protein>
    <recommendedName>
        <fullName evidence="6">Nudix hydrolase domain-containing protein</fullName>
    </recommendedName>
</protein>
<evidence type="ECO:0000256" key="5">
    <source>
        <dbReference type="SAM" id="MobiDB-lite"/>
    </source>
</evidence>
<dbReference type="GO" id="GO:0005737">
    <property type="term" value="C:cytoplasm"/>
    <property type="evidence" value="ECO:0007669"/>
    <property type="project" value="TreeGrafter"/>
</dbReference>
<dbReference type="PANTHER" id="PTHR12629:SF0">
    <property type="entry name" value="DIPHOSPHOINOSITOL-POLYPHOSPHATE DIPHOSPHATASE"/>
    <property type="match status" value="1"/>
</dbReference>
<evidence type="ECO:0000313" key="8">
    <source>
        <dbReference type="Proteomes" id="UP000605846"/>
    </source>
</evidence>
<organism evidence="7 8">
    <name type="scientific">Apophysomyces ossiformis</name>
    <dbReference type="NCBI Taxonomy" id="679940"/>
    <lineage>
        <taxon>Eukaryota</taxon>
        <taxon>Fungi</taxon>
        <taxon>Fungi incertae sedis</taxon>
        <taxon>Mucoromycota</taxon>
        <taxon>Mucoromycotina</taxon>
        <taxon>Mucoromycetes</taxon>
        <taxon>Mucorales</taxon>
        <taxon>Mucorineae</taxon>
        <taxon>Mucoraceae</taxon>
        <taxon>Apophysomyces</taxon>
    </lineage>
</organism>
<comment type="caution">
    <text evidence="7">The sequence shown here is derived from an EMBL/GenBank/DDBJ whole genome shotgun (WGS) entry which is preliminary data.</text>
</comment>
<evidence type="ECO:0000256" key="4">
    <source>
        <dbReference type="ARBA" id="ARBA00022842"/>
    </source>
</evidence>
<comment type="cofactor">
    <cofactor evidence="1">
        <name>Mg(2+)</name>
        <dbReference type="ChEBI" id="CHEBI:18420"/>
    </cofactor>
</comment>
<dbReference type="Proteomes" id="UP000605846">
    <property type="component" value="Unassembled WGS sequence"/>
</dbReference>
<dbReference type="PANTHER" id="PTHR12629">
    <property type="entry name" value="DIPHOSPHOINOSITOL POLYPHOSPHATE PHOSPHOHYDROLASE"/>
    <property type="match status" value="1"/>
</dbReference>
<dbReference type="InterPro" id="IPR015797">
    <property type="entry name" value="NUDIX_hydrolase-like_dom_sf"/>
</dbReference>
<gene>
    <name evidence="7" type="ORF">EC973_000228</name>
</gene>
<feature type="region of interest" description="Disordered" evidence="5">
    <location>
        <begin position="205"/>
        <end position="265"/>
    </location>
</feature>
<dbReference type="CDD" id="cd04666">
    <property type="entry name" value="NUDIX_DIPP2_like_Nudt4"/>
    <property type="match status" value="1"/>
</dbReference>
<dbReference type="Gene3D" id="3.90.79.10">
    <property type="entry name" value="Nucleoside Triphosphate Pyrophosphohydrolase"/>
    <property type="match status" value="1"/>
</dbReference>
<evidence type="ECO:0000256" key="3">
    <source>
        <dbReference type="ARBA" id="ARBA00022801"/>
    </source>
</evidence>
<accession>A0A8H7BUU0</accession>
<keyword evidence="3" id="KW-0378">Hydrolase</keyword>
<feature type="compositionally biased region" description="Low complexity" evidence="5">
    <location>
        <begin position="216"/>
        <end position="227"/>
    </location>
</feature>